<proteinExistence type="predicted"/>
<sequence length="90" mass="10046">MHQSLIISAWYYFASSLAHSFLFATLAAHSSQVLENLPAMPIMMRSYSPQFSGTSLSRNESLNDGYYYQSPCLSTTSTAYGHPNMIDHDS</sequence>
<evidence type="ECO:0000313" key="1">
    <source>
        <dbReference type="EMBL" id="KAH7908010.1"/>
    </source>
</evidence>
<organism evidence="1 2">
    <name type="scientific">Hygrophoropsis aurantiaca</name>
    <dbReference type="NCBI Taxonomy" id="72124"/>
    <lineage>
        <taxon>Eukaryota</taxon>
        <taxon>Fungi</taxon>
        <taxon>Dikarya</taxon>
        <taxon>Basidiomycota</taxon>
        <taxon>Agaricomycotina</taxon>
        <taxon>Agaricomycetes</taxon>
        <taxon>Agaricomycetidae</taxon>
        <taxon>Boletales</taxon>
        <taxon>Coniophorineae</taxon>
        <taxon>Hygrophoropsidaceae</taxon>
        <taxon>Hygrophoropsis</taxon>
    </lineage>
</organism>
<comment type="caution">
    <text evidence="1">The sequence shown here is derived from an EMBL/GenBank/DDBJ whole genome shotgun (WGS) entry which is preliminary data.</text>
</comment>
<gene>
    <name evidence="1" type="ORF">BJ138DRAFT_410842</name>
</gene>
<name>A0ACB8A3R7_9AGAM</name>
<dbReference type="EMBL" id="MU267853">
    <property type="protein sequence ID" value="KAH7908010.1"/>
    <property type="molecule type" value="Genomic_DNA"/>
</dbReference>
<dbReference type="Proteomes" id="UP000790377">
    <property type="component" value="Unassembled WGS sequence"/>
</dbReference>
<protein>
    <submittedName>
        <fullName evidence="1">Uncharacterized protein</fullName>
    </submittedName>
</protein>
<evidence type="ECO:0000313" key="2">
    <source>
        <dbReference type="Proteomes" id="UP000790377"/>
    </source>
</evidence>
<keyword evidence="2" id="KW-1185">Reference proteome</keyword>
<accession>A0ACB8A3R7</accession>
<reference evidence="1" key="1">
    <citation type="journal article" date="2021" name="New Phytol.">
        <title>Evolutionary innovations through gain and loss of genes in the ectomycorrhizal Boletales.</title>
        <authorList>
            <person name="Wu G."/>
            <person name="Miyauchi S."/>
            <person name="Morin E."/>
            <person name="Kuo A."/>
            <person name="Drula E."/>
            <person name="Varga T."/>
            <person name="Kohler A."/>
            <person name="Feng B."/>
            <person name="Cao Y."/>
            <person name="Lipzen A."/>
            <person name="Daum C."/>
            <person name="Hundley H."/>
            <person name="Pangilinan J."/>
            <person name="Johnson J."/>
            <person name="Barry K."/>
            <person name="LaButti K."/>
            <person name="Ng V."/>
            <person name="Ahrendt S."/>
            <person name="Min B."/>
            <person name="Choi I.G."/>
            <person name="Park H."/>
            <person name="Plett J.M."/>
            <person name="Magnuson J."/>
            <person name="Spatafora J.W."/>
            <person name="Nagy L.G."/>
            <person name="Henrissat B."/>
            <person name="Grigoriev I.V."/>
            <person name="Yang Z.L."/>
            <person name="Xu J."/>
            <person name="Martin F.M."/>
        </authorList>
    </citation>
    <scope>NUCLEOTIDE SEQUENCE</scope>
    <source>
        <strain evidence="1">ATCC 28755</strain>
    </source>
</reference>